<sequence length="126" mass="14748">MAGLFVAMYRDLYNVKTGYEEDHLQFKLLAISGEDFDIEMHREKQNEFKNAYFLVMVAQVRIAKSPNKRTNFSNVELPHIMLPTFPGKLRKWICFLNLFAMLVVENKQLTRVENTCPTSNLVCVRE</sequence>
<reference evidence="1 2" key="1">
    <citation type="submission" date="2023-02" db="EMBL/GenBank/DDBJ databases">
        <title>LHISI_Scaffold_Assembly.</title>
        <authorList>
            <person name="Stuart O.P."/>
            <person name="Cleave R."/>
            <person name="Magrath M.J.L."/>
            <person name="Mikheyev A.S."/>
        </authorList>
    </citation>
    <scope>NUCLEOTIDE SEQUENCE [LARGE SCALE GENOMIC DNA]</scope>
    <source>
        <strain evidence="1">Daus_M_001</strain>
        <tissue evidence="1">Leg muscle</tissue>
    </source>
</reference>
<name>A0ABQ9GZ14_9NEOP</name>
<dbReference type="EMBL" id="JARBHB010000008">
    <property type="protein sequence ID" value="KAJ8877206.1"/>
    <property type="molecule type" value="Genomic_DNA"/>
</dbReference>
<protein>
    <submittedName>
        <fullName evidence="1">Uncharacterized protein</fullName>
    </submittedName>
</protein>
<proteinExistence type="predicted"/>
<evidence type="ECO:0000313" key="2">
    <source>
        <dbReference type="Proteomes" id="UP001159363"/>
    </source>
</evidence>
<dbReference type="Proteomes" id="UP001159363">
    <property type="component" value="Chromosome 7"/>
</dbReference>
<gene>
    <name evidence="1" type="ORF">PR048_021660</name>
</gene>
<evidence type="ECO:0000313" key="1">
    <source>
        <dbReference type="EMBL" id="KAJ8877206.1"/>
    </source>
</evidence>
<organism evidence="1 2">
    <name type="scientific">Dryococelus australis</name>
    <dbReference type="NCBI Taxonomy" id="614101"/>
    <lineage>
        <taxon>Eukaryota</taxon>
        <taxon>Metazoa</taxon>
        <taxon>Ecdysozoa</taxon>
        <taxon>Arthropoda</taxon>
        <taxon>Hexapoda</taxon>
        <taxon>Insecta</taxon>
        <taxon>Pterygota</taxon>
        <taxon>Neoptera</taxon>
        <taxon>Polyneoptera</taxon>
        <taxon>Phasmatodea</taxon>
        <taxon>Verophasmatodea</taxon>
        <taxon>Anareolatae</taxon>
        <taxon>Phasmatidae</taxon>
        <taxon>Eurycanthinae</taxon>
        <taxon>Dryococelus</taxon>
    </lineage>
</organism>
<accession>A0ABQ9GZ14</accession>
<keyword evidence="2" id="KW-1185">Reference proteome</keyword>
<comment type="caution">
    <text evidence="1">The sequence shown here is derived from an EMBL/GenBank/DDBJ whole genome shotgun (WGS) entry which is preliminary data.</text>
</comment>